<protein>
    <submittedName>
        <fullName evidence="2">Uncharacterized protein</fullName>
    </submittedName>
</protein>
<feature type="region of interest" description="Disordered" evidence="1">
    <location>
        <begin position="28"/>
        <end position="47"/>
    </location>
</feature>
<feature type="compositionally biased region" description="Basic residues" evidence="1">
    <location>
        <begin position="125"/>
        <end position="134"/>
    </location>
</feature>
<dbReference type="EMBL" id="CP000011">
    <property type="protein sequence ID" value="AAU46198.1"/>
    <property type="molecule type" value="Genomic_DNA"/>
</dbReference>
<dbReference type="AlphaFoldDB" id="A0A0H2WCH8"/>
<evidence type="ECO:0000313" key="3">
    <source>
        <dbReference type="Proteomes" id="UP000006693"/>
    </source>
</evidence>
<proteinExistence type="predicted"/>
<organism evidence="2 3">
    <name type="scientific">Burkholderia mallei (strain ATCC 23344)</name>
    <dbReference type="NCBI Taxonomy" id="243160"/>
    <lineage>
        <taxon>Bacteria</taxon>
        <taxon>Pseudomonadati</taxon>
        <taxon>Pseudomonadota</taxon>
        <taxon>Betaproteobacteria</taxon>
        <taxon>Burkholderiales</taxon>
        <taxon>Burkholderiaceae</taxon>
        <taxon>Burkholderia</taxon>
        <taxon>pseudomallei group</taxon>
    </lineage>
</organism>
<feature type="region of interest" description="Disordered" evidence="1">
    <location>
        <begin position="105"/>
        <end position="134"/>
    </location>
</feature>
<gene>
    <name evidence="2" type="ordered locus">BMAA0295</name>
</gene>
<reference evidence="2 3" key="1">
    <citation type="journal article" date="2004" name="Proc. Natl. Acad. Sci. U.S.A.">
        <title>Structural flexibility in the Burkholderia mallei genome.</title>
        <authorList>
            <person name="Nierman W.C."/>
            <person name="DeShazer D."/>
            <person name="Kim H.S."/>
            <person name="Tettelin H."/>
            <person name="Nelson K.E."/>
            <person name="Feldblyum T."/>
            <person name="Ulrich R.L."/>
            <person name="Ronning C.M."/>
            <person name="Brinkac L.M."/>
            <person name="Daugherty S.C."/>
            <person name="Davidsen T.D."/>
            <person name="Deboy R.T."/>
            <person name="Dimitrov G."/>
            <person name="Dodson R.J."/>
            <person name="Durkin A.S."/>
            <person name="Gwinn M.L."/>
            <person name="Haft D.H."/>
            <person name="Khouri H."/>
            <person name="Kolonay J.F."/>
            <person name="Madupu R."/>
            <person name="Mohammoud Y."/>
            <person name="Nelson W.C."/>
            <person name="Radune D."/>
            <person name="Romero C.M."/>
            <person name="Sarria S."/>
            <person name="Selengut J."/>
            <person name="Shamblin C."/>
            <person name="Sullivan S.A."/>
            <person name="White O."/>
            <person name="Yu Y."/>
            <person name="Zafar N."/>
            <person name="Zhou L."/>
            <person name="Fraser C.M."/>
        </authorList>
    </citation>
    <scope>NUCLEOTIDE SEQUENCE [LARGE SCALE GENOMIC DNA]</scope>
    <source>
        <strain evidence="2 3">ATCC 23344</strain>
    </source>
</reference>
<evidence type="ECO:0000313" key="2">
    <source>
        <dbReference type="EMBL" id="AAU46198.1"/>
    </source>
</evidence>
<dbReference type="HOGENOM" id="CLU_1892251_0_0_4"/>
<keyword evidence="3" id="KW-1185">Reference proteome</keyword>
<dbReference type="KEGG" id="bma:BMAA0295"/>
<dbReference type="Proteomes" id="UP000006693">
    <property type="component" value="Chromosome 2"/>
</dbReference>
<evidence type="ECO:0000256" key="1">
    <source>
        <dbReference type="SAM" id="MobiDB-lite"/>
    </source>
</evidence>
<name>A0A0H2WCH8_BURMA</name>
<accession>A0A0H2WCH8</accession>
<sequence>MLVWGADRTARRRAARCAHGRRTTSWERDRADAASHRRRAADVGASGGDVRRYTVGVARTTSSPRREAKHANRLCSRFSRRRSWFVHSCGLPRGWAIGARAASRVKGRAGVGRRGVPLSPGTERRGRRRARGAR</sequence>